<gene>
    <name evidence="2" type="ORF">TIFTF001_006440</name>
</gene>
<proteinExistence type="predicted"/>
<dbReference type="AlphaFoldDB" id="A0AA88CW10"/>
<evidence type="ECO:0000313" key="3">
    <source>
        <dbReference type="Proteomes" id="UP001187192"/>
    </source>
</evidence>
<evidence type="ECO:0000256" key="1">
    <source>
        <dbReference type="SAM" id="MobiDB-lite"/>
    </source>
</evidence>
<reference evidence="2" key="1">
    <citation type="submission" date="2023-07" db="EMBL/GenBank/DDBJ databases">
        <title>draft genome sequence of fig (Ficus carica).</title>
        <authorList>
            <person name="Takahashi T."/>
            <person name="Nishimura K."/>
        </authorList>
    </citation>
    <scope>NUCLEOTIDE SEQUENCE</scope>
</reference>
<accession>A0AA88CW10</accession>
<feature type="region of interest" description="Disordered" evidence="1">
    <location>
        <begin position="35"/>
        <end position="62"/>
    </location>
</feature>
<dbReference type="Proteomes" id="UP001187192">
    <property type="component" value="Unassembled WGS sequence"/>
</dbReference>
<evidence type="ECO:0000313" key="2">
    <source>
        <dbReference type="EMBL" id="GMN36968.1"/>
    </source>
</evidence>
<organism evidence="2 3">
    <name type="scientific">Ficus carica</name>
    <name type="common">Common fig</name>
    <dbReference type="NCBI Taxonomy" id="3494"/>
    <lineage>
        <taxon>Eukaryota</taxon>
        <taxon>Viridiplantae</taxon>
        <taxon>Streptophyta</taxon>
        <taxon>Embryophyta</taxon>
        <taxon>Tracheophyta</taxon>
        <taxon>Spermatophyta</taxon>
        <taxon>Magnoliopsida</taxon>
        <taxon>eudicotyledons</taxon>
        <taxon>Gunneridae</taxon>
        <taxon>Pentapetalae</taxon>
        <taxon>rosids</taxon>
        <taxon>fabids</taxon>
        <taxon>Rosales</taxon>
        <taxon>Moraceae</taxon>
        <taxon>Ficeae</taxon>
        <taxon>Ficus</taxon>
    </lineage>
</organism>
<sequence length="118" mass="13396">MYFEAYRSEGEPGESVGRERSEWWGEIVGVGEGKNRLERKGESCPDAEPSTKAPPKKLGGKSVKRQGEIKILPFGVHRREEDRWLVGWNLVGRFLLTTNDNEQREYASVSSPKAMDEN</sequence>
<keyword evidence="3" id="KW-1185">Reference proteome</keyword>
<dbReference type="EMBL" id="BTGU01000006">
    <property type="protein sequence ID" value="GMN36968.1"/>
    <property type="molecule type" value="Genomic_DNA"/>
</dbReference>
<protein>
    <submittedName>
        <fullName evidence="2">Uncharacterized protein</fullName>
    </submittedName>
</protein>
<comment type="caution">
    <text evidence="2">The sequence shown here is derived from an EMBL/GenBank/DDBJ whole genome shotgun (WGS) entry which is preliminary data.</text>
</comment>
<name>A0AA88CW10_FICCA</name>